<keyword evidence="1" id="KW-0812">Transmembrane</keyword>
<dbReference type="Proteomes" id="UP000677918">
    <property type="component" value="Unassembled WGS sequence"/>
</dbReference>
<protein>
    <submittedName>
        <fullName evidence="2">Uncharacterized protein</fullName>
    </submittedName>
</protein>
<gene>
    <name evidence="2" type="ORF">XYCOK13_05980</name>
</gene>
<evidence type="ECO:0000313" key="3">
    <source>
        <dbReference type="Proteomes" id="UP000677918"/>
    </source>
</evidence>
<feature type="transmembrane region" description="Helical" evidence="1">
    <location>
        <begin position="49"/>
        <end position="70"/>
    </location>
</feature>
<dbReference type="EMBL" id="BOVK01000006">
    <property type="protein sequence ID" value="GIQ67774.1"/>
    <property type="molecule type" value="Genomic_DNA"/>
</dbReference>
<dbReference type="RefSeq" id="WP_213410400.1">
    <property type="nucleotide sequence ID" value="NZ_BOVK01000006.1"/>
</dbReference>
<sequence length="72" mass="8110">MRPETLAFVLIAIIIAASAIATVAIGFSRRNKEGNPDYDRRTKKNFTRLTLYYVVATILGFGGLAVYLYYFL</sequence>
<evidence type="ECO:0000256" key="1">
    <source>
        <dbReference type="SAM" id="Phobius"/>
    </source>
</evidence>
<feature type="transmembrane region" description="Helical" evidence="1">
    <location>
        <begin position="6"/>
        <end position="28"/>
    </location>
</feature>
<comment type="caution">
    <text evidence="2">The sequence shown here is derived from an EMBL/GenBank/DDBJ whole genome shotgun (WGS) entry which is preliminary data.</text>
</comment>
<organism evidence="2 3">
    <name type="scientific">Xylanibacillus composti</name>
    <dbReference type="NCBI Taxonomy" id="1572762"/>
    <lineage>
        <taxon>Bacteria</taxon>
        <taxon>Bacillati</taxon>
        <taxon>Bacillota</taxon>
        <taxon>Bacilli</taxon>
        <taxon>Bacillales</taxon>
        <taxon>Paenibacillaceae</taxon>
        <taxon>Xylanibacillus</taxon>
    </lineage>
</organism>
<keyword evidence="3" id="KW-1185">Reference proteome</keyword>
<keyword evidence="1" id="KW-0472">Membrane</keyword>
<proteinExistence type="predicted"/>
<reference evidence="2" key="1">
    <citation type="submission" date="2021-04" db="EMBL/GenBank/DDBJ databases">
        <title>Draft genome sequence of Xylanibacillus composti strain K13.</title>
        <authorList>
            <person name="Uke A."/>
            <person name="Chhe C."/>
            <person name="Baramee S."/>
            <person name="Kosugi A."/>
        </authorList>
    </citation>
    <scope>NUCLEOTIDE SEQUENCE</scope>
    <source>
        <strain evidence="2">K13</strain>
    </source>
</reference>
<accession>A0A8J4M0S0</accession>
<dbReference type="AlphaFoldDB" id="A0A8J4M0S0"/>
<name>A0A8J4M0S0_9BACL</name>
<keyword evidence="1" id="KW-1133">Transmembrane helix</keyword>
<evidence type="ECO:0000313" key="2">
    <source>
        <dbReference type="EMBL" id="GIQ67774.1"/>
    </source>
</evidence>